<name>A0A078B212_STYLE</name>
<organism evidence="2 3">
    <name type="scientific">Stylonychia lemnae</name>
    <name type="common">Ciliate</name>
    <dbReference type="NCBI Taxonomy" id="5949"/>
    <lineage>
        <taxon>Eukaryota</taxon>
        <taxon>Sar</taxon>
        <taxon>Alveolata</taxon>
        <taxon>Ciliophora</taxon>
        <taxon>Intramacronucleata</taxon>
        <taxon>Spirotrichea</taxon>
        <taxon>Stichotrichia</taxon>
        <taxon>Sporadotrichida</taxon>
        <taxon>Oxytrichidae</taxon>
        <taxon>Stylonychinae</taxon>
        <taxon>Stylonychia</taxon>
    </lineage>
</organism>
<feature type="compositionally biased region" description="Polar residues" evidence="1">
    <location>
        <begin position="64"/>
        <end position="85"/>
    </location>
</feature>
<protein>
    <submittedName>
        <fullName evidence="2">Uncharacterized protein</fullName>
    </submittedName>
</protein>
<proteinExistence type="predicted"/>
<accession>A0A078B212</accession>
<evidence type="ECO:0000313" key="2">
    <source>
        <dbReference type="EMBL" id="CDW88316.1"/>
    </source>
</evidence>
<feature type="region of interest" description="Disordered" evidence="1">
    <location>
        <begin position="58"/>
        <end position="90"/>
    </location>
</feature>
<sequence>MEEVPTMIKLIANKFIDGVSNQNKMPTNKYLKDKVLRETFSKNMFNTSSILKADIKSKHDQESKTQTNFFANATLQSGEEQSNSKQQEKLKKTLQNYEKLLQKGKQKTSLSKLRPVIKVEDSEQSFFDILQHVPNTA</sequence>
<reference evidence="2 3" key="1">
    <citation type="submission" date="2014-06" db="EMBL/GenBank/DDBJ databases">
        <authorList>
            <person name="Swart Estienne"/>
        </authorList>
    </citation>
    <scope>NUCLEOTIDE SEQUENCE [LARGE SCALE GENOMIC DNA]</scope>
    <source>
        <strain evidence="2 3">130c</strain>
    </source>
</reference>
<evidence type="ECO:0000256" key="1">
    <source>
        <dbReference type="SAM" id="MobiDB-lite"/>
    </source>
</evidence>
<dbReference type="EMBL" id="CCKQ01016443">
    <property type="protein sequence ID" value="CDW88316.1"/>
    <property type="molecule type" value="Genomic_DNA"/>
</dbReference>
<evidence type="ECO:0000313" key="3">
    <source>
        <dbReference type="Proteomes" id="UP000039865"/>
    </source>
</evidence>
<dbReference type="AlphaFoldDB" id="A0A078B212"/>
<dbReference type="InParanoid" id="A0A078B212"/>
<dbReference type="Proteomes" id="UP000039865">
    <property type="component" value="Unassembled WGS sequence"/>
</dbReference>
<gene>
    <name evidence="2" type="primary">Contig13330.g14228</name>
    <name evidence="2" type="ORF">STYLEM_17435</name>
</gene>
<keyword evidence="3" id="KW-1185">Reference proteome</keyword>